<evidence type="ECO:0000313" key="1">
    <source>
        <dbReference type="EMBL" id="EMI54863.1"/>
    </source>
</evidence>
<accession>M5UFT1</accession>
<organism evidence="1 2">
    <name type="scientific">Rhodopirellula sallentina SM41</name>
    <dbReference type="NCBI Taxonomy" id="1263870"/>
    <lineage>
        <taxon>Bacteria</taxon>
        <taxon>Pseudomonadati</taxon>
        <taxon>Planctomycetota</taxon>
        <taxon>Planctomycetia</taxon>
        <taxon>Pirellulales</taxon>
        <taxon>Pirellulaceae</taxon>
        <taxon>Rhodopirellula</taxon>
    </lineage>
</organism>
<dbReference type="PATRIC" id="fig|1263870.3.peg.3911"/>
<reference evidence="1 2" key="1">
    <citation type="journal article" date="2013" name="Mar. Genomics">
        <title>Expression of sulfatases in Rhodopirellula baltica and the diversity of sulfatases in the genus Rhodopirellula.</title>
        <authorList>
            <person name="Wegner C.E."/>
            <person name="Richter-Heitmann T."/>
            <person name="Klindworth A."/>
            <person name="Klockow C."/>
            <person name="Richter M."/>
            <person name="Achstetter T."/>
            <person name="Glockner F.O."/>
            <person name="Harder J."/>
        </authorList>
    </citation>
    <scope>NUCLEOTIDE SEQUENCE [LARGE SCALE GENOMIC DNA]</scope>
    <source>
        <strain evidence="1 2">SM41</strain>
    </source>
</reference>
<proteinExistence type="predicted"/>
<dbReference type="Pfam" id="PF09630">
    <property type="entry name" value="DUF2024"/>
    <property type="match status" value="1"/>
</dbReference>
<dbReference type="AlphaFoldDB" id="M5UFT1"/>
<dbReference type="InterPro" id="IPR018592">
    <property type="entry name" value="DUF2024"/>
</dbReference>
<evidence type="ECO:0000313" key="2">
    <source>
        <dbReference type="Proteomes" id="UP000011885"/>
    </source>
</evidence>
<dbReference type="Gene3D" id="3.10.510.10">
    <property type="entry name" value="NE1680-like"/>
    <property type="match status" value="1"/>
</dbReference>
<dbReference type="OrthoDB" id="9795699at2"/>
<dbReference type="InterPro" id="IPR023122">
    <property type="entry name" value="NE1680-like_sf"/>
</dbReference>
<sequence>MKIDVYDTYATALDGTILHFDSLVPAGMRQNEVEQLIHDFVGADDPEIEIALDRWKSSGQTPIAPGTLAKVERCGFAVVPLRRIGRTAG</sequence>
<dbReference type="Proteomes" id="UP000011885">
    <property type="component" value="Unassembled WGS sequence"/>
</dbReference>
<gene>
    <name evidence="1" type="ORF">RSSM_03686</name>
</gene>
<keyword evidence="2" id="KW-1185">Reference proteome</keyword>
<protein>
    <submittedName>
        <fullName evidence="1">Uncharacterized protein</fullName>
    </submittedName>
</protein>
<name>M5UFT1_9BACT</name>
<dbReference type="SUPFAM" id="SSF160766">
    <property type="entry name" value="NE1680-like"/>
    <property type="match status" value="1"/>
</dbReference>
<dbReference type="EMBL" id="ANOH01000255">
    <property type="protein sequence ID" value="EMI54863.1"/>
    <property type="molecule type" value="Genomic_DNA"/>
</dbReference>
<comment type="caution">
    <text evidence="1">The sequence shown here is derived from an EMBL/GenBank/DDBJ whole genome shotgun (WGS) entry which is preliminary data.</text>
</comment>
<dbReference type="RefSeq" id="WP_008681276.1">
    <property type="nucleotide sequence ID" value="NZ_ANOH01000255.1"/>
</dbReference>